<proteinExistence type="predicted"/>
<comment type="caution">
    <text evidence="2">The sequence shown here is derived from an EMBL/GenBank/DDBJ whole genome shotgun (WGS) entry which is preliminary data.</text>
</comment>
<dbReference type="RefSeq" id="WP_170289441.1">
    <property type="nucleotide sequence ID" value="NZ_WKKI01000042.1"/>
</dbReference>
<dbReference type="EMBL" id="WKKI01000042">
    <property type="protein sequence ID" value="MRX73691.1"/>
    <property type="molecule type" value="Genomic_DNA"/>
</dbReference>
<feature type="transmembrane region" description="Helical" evidence="1">
    <location>
        <begin position="107"/>
        <end position="128"/>
    </location>
</feature>
<name>A0A7X2J1N4_9BACI</name>
<evidence type="ECO:0000313" key="2">
    <source>
        <dbReference type="EMBL" id="MRX73691.1"/>
    </source>
</evidence>
<accession>A0A7X2J1N4</accession>
<dbReference type="AlphaFoldDB" id="A0A7X2J1N4"/>
<keyword evidence="3" id="KW-1185">Reference proteome</keyword>
<keyword evidence="1" id="KW-1133">Transmembrane helix</keyword>
<protein>
    <recommendedName>
        <fullName evidence="4">DUF2178 domain-containing protein</fullName>
    </recommendedName>
</protein>
<organism evidence="2 3">
    <name type="scientific">Metabacillus lacus</name>
    <dbReference type="NCBI Taxonomy" id="1983721"/>
    <lineage>
        <taxon>Bacteria</taxon>
        <taxon>Bacillati</taxon>
        <taxon>Bacillota</taxon>
        <taxon>Bacilli</taxon>
        <taxon>Bacillales</taxon>
        <taxon>Bacillaceae</taxon>
        <taxon>Metabacillus</taxon>
    </lineage>
</organism>
<reference evidence="2 3" key="1">
    <citation type="submission" date="2019-11" db="EMBL/GenBank/DDBJ databases">
        <title>Bacillus lacus genome.</title>
        <authorList>
            <person name="Allen C.J."/>
            <person name="Newman J.D."/>
        </authorList>
    </citation>
    <scope>NUCLEOTIDE SEQUENCE [LARGE SCALE GENOMIC DNA]</scope>
    <source>
        <strain evidence="2 3">KCTC 33946</strain>
    </source>
</reference>
<dbReference type="Proteomes" id="UP000448867">
    <property type="component" value="Unassembled WGS sequence"/>
</dbReference>
<evidence type="ECO:0000256" key="1">
    <source>
        <dbReference type="SAM" id="Phobius"/>
    </source>
</evidence>
<keyword evidence="1" id="KW-0472">Membrane</keyword>
<evidence type="ECO:0000313" key="3">
    <source>
        <dbReference type="Proteomes" id="UP000448867"/>
    </source>
</evidence>
<evidence type="ECO:0008006" key="4">
    <source>
        <dbReference type="Google" id="ProtNLM"/>
    </source>
</evidence>
<feature type="transmembrane region" description="Helical" evidence="1">
    <location>
        <begin position="7"/>
        <end position="28"/>
    </location>
</feature>
<gene>
    <name evidence="2" type="ORF">GJU40_16240</name>
</gene>
<feature type="transmembrane region" description="Helical" evidence="1">
    <location>
        <begin position="34"/>
        <end position="56"/>
    </location>
</feature>
<sequence length="136" mass="16117">MSKLDNLYSILLKTALGIILFQATFRIWKIEDGGLIYWVLPAVSLFWLILILIEAFKIQKDKKWKDEKVTDEREMINKYKAGYVAFWVSIFFLTGLFFFYGTFGFTIFLPINALAFVILLNTLIYFAVKLYYLFYK</sequence>
<keyword evidence="1" id="KW-0812">Transmembrane</keyword>
<feature type="transmembrane region" description="Helical" evidence="1">
    <location>
        <begin position="81"/>
        <end position="101"/>
    </location>
</feature>